<reference evidence="2 3" key="1">
    <citation type="submission" date="2018-08" db="EMBL/GenBank/DDBJ databases">
        <title>Lysobacter soli KCTC 22011, whole genome shotgun sequence.</title>
        <authorList>
            <person name="Zhang X."/>
            <person name="Feng G."/>
            <person name="Zhu H."/>
        </authorList>
    </citation>
    <scope>NUCLEOTIDE SEQUENCE [LARGE SCALE GENOMIC DNA]</scope>
    <source>
        <strain evidence="2 3">KCTC 22011</strain>
    </source>
</reference>
<keyword evidence="3" id="KW-1185">Reference proteome</keyword>
<name>A0A3D8VDR1_9GAMM</name>
<feature type="region of interest" description="Disordered" evidence="1">
    <location>
        <begin position="64"/>
        <end position="87"/>
    </location>
</feature>
<dbReference type="RefSeq" id="WP_115842257.1">
    <property type="nucleotide sequence ID" value="NZ_CP183976.1"/>
</dbReference>
<evidence type="ECO:0000313" key="3">
    <source>
        <dbReference type="Proteomes" id="UP000256829"/>
    </source>
</evidence>
<protein>
    <submittedName>
        <fullName evidence="2">Uncharacterized protein</fullName>
    </submittedName>
</protein>
<comment type="caution">
    <text evidence="2">The sequence shown here is derived from an EMBL/GenBank/DDBJ whole genome shotgun (WGS) entry which is preliminary data.</text>
</comment>
<evidence type="ECO:0000313" key="2">
    <source>
        <dbReference type="EMBL" id="RDY67490.1"/>
    </source>
</evidence>
<proteinExistence type="predicted"/>
<feature type="compositionally biased region" description="Basic and acidic residues" evidence="1">
    <location>
        <begin position="64"/>
        <end position="75"/>
    </location>
</feature>
<dbReference type="AlphaFoldDB" id="A0A3D8VDR1"/>
<gene>
    <name evidence="2" type="ORF">DX912_09475</name>
</gene>
<organism evidence="2 3">
    <name type="scientific">Lysobacter soli</name>
    <dbReference type="NCBI Taxonomy" id="453783"/>
    <lineage>
        <taxon>Bacteria</taxon>
        <taxon>Pseudomonadati</taxon>
        <taxon>Pseudomonadota</taxon>
        <taxon>Gammaproteobacteria</taxon>
        <taxon>Lysobacterales</taxon>
        <taxon>Lysobacteraceae</taxon>
        <taxon>Lysobacter</taxon>
    </lineage>
</organism>
<dbReference type="EMBL" id="QTJR01000005">
    <property type="protein sequence ID" value="RDY67490.1"/>
    <property type="molecule type" value="Genomic_DNA"/>
</dbReference>
<evidence type="ECO:0000256" key="1">
    <source>
        <dbReference type="SAM" id="MobiDB-lite"/>
    </source>
</evidence>
<dbReference type="Proteomes" id="UP000256829">
    <property type="component" value="Unassembled WGS sequence"/>
</dbReference>
<accession>A0A3D8VDR1</accession>
<sequence>MIAVHNPQPLTEREGQLTRALREFDPDAEVRIGDDGGQLSVSTILDELEVIAILGGLGVDAAPRRASLDDRDDPHSSGGCCGGCGCG</sequence>